<evidence type="ECO:0000313" key="11">
    <source>
        <dbReference type="EMBL" id="MCM3714893.1"/>
    </source>
</evidence>
<dbReference type="AlphaFoldDB" id="A0A9X2IQT8"/>
<sequence>MQLFKPYVSFMERLNKWMLIFVGILLGVMTIFICTQVFYRYALNQSLSWTEEATKYISIWSVFLGASIAAGRRELISVEAIMQLIPEKIEKAFRVVVLFFSIVFCLYLIIYGFSMVQEVAVQRSTALRLPMWIPYAAIPVGGLLILLNVFSVLIRTFQVEERGE</sequence>
<keyword evidence="12" id="KW-1185">Reference proteome</keyword>
<dbReference type="EMBL" id="JAMBOL010000010">
    <property type="protein sequence ID" value="MCM3714893.1"/>
    <property type="molecule type" value="Genomic_DNA"/>
</dbReference>
<gene>
    <name evidence="11" type="ORF">M3202_12465</name>
</gene>
<keyword evidence="2" id="KW-0813">Transport</keyword>
<evidence type="ECO:0000259" key="10">
    <source>
        <dbReference type="Pfam" id="PF04290"/>
    </source>
</evidence>
<dbReference type="PANTHER" id="PTHR35011">
    <property type="entry name" value="2,3-DIKETO-L-GULONATE TRAP TRANSPORTER SMALL PERMEASE PROTEIN YIAM"/>
    <property type="match status" value="1"/>
</dbReference>
<dbReference type="PANTHER" id="PTHR35011:SF2">
    <property type="entry name" value="2,3-DIKETO-L-GULONATE TRAP TRANSPORTER SMALL PERMEASE PROTEIN YIAM"/>
    <property type="match status" value="1"/>
</dbReference>
<evidence type="ECO:0000256" key="4">
    <source>
        <dbReference type="ARBA" id="ARBA00022519"/>
    </source>
</evidence>
<dbReference type="InterPro" id="IPR007387">
    <property type="entry name" value="TRAP_DctQ"/>
</dbReference>
<feature type="transmembrane region" description="Helical" evidence="9">
    <location>
        <begin position="53"/>
        <end position="71"/>
    </location>
</feature>
<dbReference type="GO" id="GO:0022857">
    <property type="term" value="F:transmembrane transporter activity"/>
    <property type="evidence" value="ECO:0007669"/>
    <property type="project" value="TreeGrafter"/>
</dbReference>
<dbReference type="Pfam" id="PF04290">
    <property type="entry name" value="DctQ"/>
    <property type="match status" value="1"/>
</dbReference>
<reference evidence="11" key="1">
    <citation type="submission" date="2022-05" db="EMBL/GenBank/DDBJ databases">
        <title>Comparative Genomics of Spacecraft Associated Microbes.</title>
        <authorList>
            <person name="Tran M.T."/>
            <person name="Wright A."/>
            <person name="Seuylemezian A."/>
            <person name="Eisen J."/>
            <person name="Coil D."/>
        </authorList>
    </citation>
    <scope>NUCLEOTIDE SEQUENCE</scope>
    <source>
        <strain evidence="11">214.1.1</strain>
    </source>
</reference>
<dbReference type="Proteomes" id="UP001139179">
    <property type="component" value="Unassembled WGS sequence"/>
</dbReference>
<keyword evidence="4" id="KW-0997">Cell inner membrane</keyword>
<evidence type="ECO:0000256" key="5">
    <source>
        <dbReference type="ARBA" id="ARBA00022692"/>
    </source>
</evidence>
<evidence type="ECO:0000256" key="9">
    <source>
        <dbReference type="SAM" id="Phobius"/>
    </source>
</evidence>
<organism evidence="11 12">
    <name type="scientific">Halalkalibacter oceani</name>
    <dbReference type="NCBI Taxonomy" id="1653776"/>
    <lineage>
        <taxon>Bacteria</taxon>
        <taxon>Bacillati</taxon>
        <taxon>Bacillota</taxon>
        <taxon>Bacilli</taxon>
        <taxon>Bacillales</taxon>
        <taxon>Bacillaceae</taxon>
        <taxon>Halalkalibacter</taxon>
    </lineage>
</organism>
<keyword evidence="7 9" id="KW-0472">Membrane</keyword>
<proteinExistence type="inferred from homology"/>
<name>A0A9X2IQT8_9BACI</name>
<comment type="caution">
    <text evidence="11">The sequence shown here is derived from an EMBL/GenBank/DDBJ whole genome shotgun (WGS) entry which is preliminary data.</text>
</comment>
<evidence type="ECO:0000256" key="1">
    <source>
        <dbReference type="ARBA" id="ARBA00004429"/>
    </source>
</evidence>
<keyword evidence="3" id="KW-1003">Cell membrane</keyword>
<evidence type="ECO:0000313" key="12">
    <source>
        <dbReference type="Proteomes" id="UP001139179"/>
    </source>
</evidence>
<dbReference type="InterPro" id="IPR055348">
    <property type="entry name" value="DctQ"/>
</dbReference>
<accession>A0A9X2IQT8</accession>
<dbReference type="GO" id="GO:0005886">
    <property type="term" value="C:plasma membrane"/>
    <property type="evidence" value="ECO:0007669"/>
    <property type="project" value="UniProtKB-SubCell"/>
</dbReference>
<evidence type="ECO:0000256" key="3">
    <source>
        <dbReference type="ARBA" id="ARBA00022475"/>
    </source>
</evidence>
<keyword evidence="5 9" id="KW-0812">Transmembrane</keyword>
<comment type="subcellular location">
    <subcellularLocation>
        <location evidence="1">Cell inner membrane</location>
        <topology evidence="1">Multi-pass membrane protein</topology>
    </subcellularLocation>
</comment>
<dbReference type="RefSeq" id="WP_251223660.1">
    <property type="nucleotide sequence ID" value="NZ_JAMBOL010000010.1"/>
</dbReference>
<evidence type="ECO:0000256" key="7">
    <source>
        <dbReference type="ARBA" id="ARBA00023136"/>
    </source>
</evidence>
<feature type="domain" description="Tripartite ATP-independent periplasmic transporters DctQ component" evidence="10">
    <location>
        <begin position="29"/>
        <end position="158"/>
    </location>
</feature>
<comment type="similarity">
    <text evidence="8">Belongs to the TRAP transporter small permease family.</text>
</comment>
<evidence type="ECO:0000256" key="2">
    <source>
        <dbReference type="ARBA" id="ARBA00022448"/>
    </source>
</evidence>
<evidence type="ECO:0000256" key="6">
    <source>
        <dbReference type="ARBA" id="ARBA00022989"/>
    </source>
</evidence>
<dbReference type="GO" id="GO:0015740">
    <property type="term" value="P:C4-dicarboxylate transport"/>
    <property type="evidence" value="ECO:0007669"/>
    <property type="project" value="TreeGrafter"/>
</dbReference>
<feature type="transmembrane region" description="Helical" evidence="9">
    <location>
        <begin position="133"/>
        <end position="154"/>
    </location>
</feature>
<feature type="transmembrane region" description="Helical" evidence="9">
    <location>
        <begin position="20"/>
        <end position="41"/>
    </location>
</feature>
<feature type="transmembrane region" description="Helical" evidence="9">
    <location>
        <begin position="92"/>
        <end position="113"/>
    </location>
</feature>
<protein>
    <submittedName>
        <fullName evidence="11">TRAP transporter small permease</fullName>
    </submittedName>
</protein>
<evidence type="ECO:0000256" key="8">
    <source>
        <dbReference type="ARBA" id="ARBA00038436"/>
    </source>
</evidence>
<keyword evidence="6 9" id="KW-1133">Transmembrane helix</keyword>